<evidence type="ECO:0000313" key="3">
    <source>
        <dbReference type="Proteomes" id="UP001253193"/>
    </source>
</evidence>
<dbReference type="AlphaFoldDB" id="A0AAW8PX60"/>
<evidence type="ECO:0000313" key="2">
    <source>
        <dbReference type="EMBL" id="MDS1820817.1"/>
    </source>
</evidence>
<reference evidence="2" key="1">
    <citation type="submission" date="2023-06" db="EMBL/GenBank/DDBJ databases">
        <title>Genomic Diversity of Vibrio spp. and Metagenomic Analysis of Pathogens in Florida Gulf Coastal Waters Following Hurricane Ian.</title>
        <authorList>
            <person name="Brumfield K.D."/>
        </authorList>
    </citation>
    <scope>NUCLEOTIDE SEQUENCE</scope>
    <source>
        <strain evidence="2">WBS2B-138</strain>
    </source>
</reference>
<dbReference type="RefSeq" id="WP_311019597.1">
    <property type="nucleotide sequence ID" value="NZ_JAUHGG010000003.1"/>
</dbReference>
<sequence>MELRSLMMVERVSKANLRQVDKSGVHPDHKHDTVSNKHHNENNEVEKEIIKNLGRYPPIVDPSYEQPDLENLKREYDEGIYEPDLNTLAEKLIVYI</sequence>
<accession>A0AAW8PX60</accession>
<name>A0AAW8PX60_VIBPH</name>
<organism evidence="2 3">
    <name type="scientific">Vibrio parahaemolyticus</name>
    <dbReference type="NCBI Taxonomy" id="670"/>
    <lineage>
        <taxon>Bacteria</taxon>
        <taxon>Pseudomonadati</taxon>
        <taxon>Pseudomonadota</taxon>
        <taxon>Gammaproteobacteria</taxon>
        <taxon>Vibrionales</taxon>
        <taxon>Vibrionaceae</taxon>
        <taxon>Vibrio</taxon>
    </lineage>
</organism>
<feature type="region of interest" description="Disordered" evidence="1">
    <location>
        <begin position="17"/>
        <end position="44"/>
    </location>
</feature>
<gene>
    <name evidence="2" type="ORF">QX249_09135</name>
</gene>
<dbReference type="Proteomes" id="UP001253193">
    <property type="component" value="Unassembled WGS sequence"/>
</dbReference>
<protein>
    <submittedName>
        <fullName evidence="2">Uncharacterized protein</fullName>
    </submittedName>
</protein>
<proteinExistence type="predicted"/>
<comment type="caution">
    <text evidence="2">The sequence shown here is derived from an EMBL/GenBank/DDBJ whole genome shotgun (WGS) entry which is preliminary data.</text>
</comment>
<evidence type="ECO:0000256" key="1">
    <source>
        <dbReference type="SAM" id="MobiDB-lite"/>
    </source>
</evidence>
<feature type="compositionally biased region" description="Basic and acidic residues" evidence="1">
    <location>
        <begin position="19"/>
        <end position="44"/>
    </location>
</feature>
<dbReference type="EMBL" id="JAUHGG010000003">
    <property type="protein sequence ID" value="MDS1820817.1"/>
    <property type="molecule type" value="Genomic_DNA"/>
</dbReference>